<gene>
    <name evidence="11 12" type="primary">queC</name>
    <name evidence="12" type="ORF">ND812_03760</name>
</gene>
<evidence type="ECO:0000313" key="12">
    <source>
        <dbReference type="EMBL" id="MCW7461197.1"/>
    </source>
</evidence>
<dbReference type="GO" id="GO:0016874">
    <property type="term" value="F:ligase activity"/>
    <property type="evidence" value="ECO:0007669"/>
    <property type="project" value="UniProtKB-KW"/>
</dbReference>
<dbReference type="EMBL" id="JAMQPV010000001">
    <property type="protein sequence ID" value="MCW7461197.1"/>
    <property type="molecule type" value="Genomic_DNA"/>
</dbReference>
<dbReference type="PANTHER" id="PTHR42914:SF1">
    <property type="entry name" value="7-CYANO-7-DEAZAGUANINE SYNTHASE"/>
    <property type="match status" value="1"/>
</dbReference>
<dbReference type="Gene3D" id="3.40.50.620">
    <property type="entry name" value="HUPs"/>
    <property type="match status" value="1"/>
</dbReference>
<dbReference type="InterPro" id="IPR014729">
    <property type="entry name" value="Rossmann-like_a/b/a_fold"/>
</dbReference>
<sequence>MVSVSDSTNKSQSEKKGAVVLLSGGLDSTTCLYVAAKEFGFPKNKKLPILALSFDYSQKHKIELIKSKKIAKELGVKHVIQKLDPGFFLGSSLTEKKIKVRKNAKSLFSGNDKEIPNTYVPGRNILFLSFALSLAEGHGYDSIYIGVNALDYSGYPDCRPEFIESFQKMANLGTKKGVSGIGDSIQIKTPLLHLGKKEIIELGIHVNAPLHLTHSCYDPVVGKPCGKCDSCILRAKGFLEMGIPDPALSKKFV</sequence>
<keyword evidence="13" id="KW-1185">Reference proteome</keyword>
<protein>
    <recommendedName>
        <fullName evidence="9 11">7-cyano-7-deazaguanine synthase</fullName>
        <ecNumber evidence="9 11">6.3.4.20</ecNumber>
    </recommendedName>
    <alternativeName>
        <fullName evidence="11">7-cyano-7-carbaguanine synthase</fullName>
    </alternativeName>
    <alternativeName>
        <fullName evidence="11">PreQ(0) synthase</fullName>
    </alternativeName>
    <alternativeName>
        <fullName evidence="11">Queuosine biosynthesis protein QueC</fullName>
    </alternativeName>
</protein>
<dbReference type="EC" id="6.3.4.20" evidence="9 11"/>
<reference evidence="12 13" key="1">
    <citation type="submission" date="2022-06" db="EMBL/GenBank/DDBJ databases">
        <title>Leptospira isolates from biofilms formed at urban environments.</title>
        <authorList>
            <person name="Ribeiro P.S."/>
            <person name="Sousa T."/>
            <person name="Carvalho N."/>
            <person name="Aburjaile F."/>
            <person name="Neves F."/>
            <person name="Oliveira D."/>
            <person name="Blanco L."/>
            <person name="Lima J."/>
            <person name="Costa F."/>
            <person name="Brenig B."/>
            <person name="Soares S."/>
            <person name="Ramos R."/>
            <person name="Goes-Neto A."/>
            <person name="Matiuzzi M."/>
            <person name="Azevedo V."/>
            <person name="Ristow P."/>
        </authorList>
    </citation>
    <scope>NUCLEOTIDE SEQUENCE [LARGE SCALE GENOMIC DNA]</scope>
    <source>
        <strain evidence="12 13">VSF25</strain>
    </source>
</reference>
<evidence type="ECO:0000256" key="9">
    <source>
        <dbReference type="ARBA" id="ARBA00039149"/>
    </source>
</evidence>
<feature type="binding site" evidence="11">
    <location>
        <begin position="22"/>
        <end position="32"/>
    </location>
    <ligand>
        <name>ATP</name>
        <dbReference type="ChEBI" id="CHEBI:30616"/>
    </ligand>
</feature>
<evidence type="ECO:0000256" key="6">
    <source>
        <dbReference type="ARBA" id="ARBA00022833"/>
    </source>
</evidence>
<evidence type="ECO:0000256" key="3">
    <source>
        <dbReference type="ARBA" id="ARBA00022723"/>
    </source>
</evidence>
<evidence type="ECO:0000256" key="11">
    <source>
        <dbReference type="HAMAP-Rule" id="MF_01633"/>
    </source>
</evidence>
<dbReference type="NCBIfam" id="TIGR00364">
    <property type="entry name" value="7-cyano-7-deazaguanine synthase QueC"/>
    <property type="match status" value="1"/>
</dbReference>
<dbReference type="PANTHER" id="PTHR42914">
    <property type="entry name" value="7-CYANO-7-DEAZAGUANINE SYNTHASE"/>
    <property type="match status" value="1"/>
</dbReference>
<feature type="binding site" evidence="11">
    <location>
        <position position="231"/>
    </location>
    <ligand>
        <name>Zn(2+)</name>
        <dbReference type="ChEBI" id="CHEBI:29105"/>
    </ligand>
</feature>
<keyword evidence="7 11" id="KW-0067">ATP-binding</keyword>
<dbReference type="RefSeq" id="WP_265374337.1">
    <property type="nucleotide sequence ID" value="NZ_JAMQPV010000001.1"/>
</dbReference>
<comment type="caution">
    <text evidence="12">The sequence shown here is derived from an EMBL/GenBank/DDBJ whole genome shotgun (WGS) entry which is preliminary data.</text>
</comment>
<dbReference type="SUPFAM" id="SSF52402">
    <property type="entry name" value="Adenine nucleotide alpha hydrolases-like"/>
    <property type="match status" value="1"/>
</dbReference>
<evidence type="ECO:0000313" key="13">
    <source>
        <dbReference type="Proteomes" id="UP001209737"/>
    </source>
</evidence>
<comment type="catalytic activity">
    <reaction evidence="10 11">
        <text>7-carboxy-7-carbaguanine + NH4(+) + 2 ATP = 7-cyano-7-carbaguanine + 2 AMP + 2 diphosphate + 2 H(+)</text>
        <dbReference type="Rhea" id="RHEA:27982"/>
        <dbReference type="ChEBI" id="CHEBI:15378"/>
        <dbReference type="ChEBI" id="CHEBI:28938"/>
        <dbReference type="ChEBI" id="CHEBI:30616"/>
        <dbReference type="ChEBI" id="CHEBI:33019"/>
        <dbReference type="ChEBI" id="CHEBI:45075"/>
        <dbReference type="ChEBI" id="CHEBI:61036"/>
        <dbReference type="ChEBI" id="CHEBI:456215"/>
        <dbReference type="EC" id="6.3.4.20"/>
    </reaction>
</comment>
<evidence type="ECO:0000256" key="5">
    <source>
        <dbReference type="ARBA" id="ARBA00022785"/>
    </source>
</evidence>
<comment type="cofactor">
    <cofactor evidence="11">
        <name>Zn(2+)</name>
        <dbReference type="ChEBI" id="CHEBI:29105"/>
    </cofactor>
    <text evidence="11">Binds 1 zinc ion per subunit.</text>
</comment>
<evidence type="ECO:0000256" key="8">
    <source>
        <dbReference type="ARBA" id="ARBA00037993"/>
    </source>
</evidence>
<evidence type="ECO:0000256" key="4">
    <source>
        <dbReference type="ARBA" id="ARBA00022741"/>
    </source>
</evidence>
<feature type="binding site" evidence="11">
    <location>
        <position position="228"/>
    </location>
    <ligand>
        <name>Zn(2+)</name>
        <dbReference type="ChEBI" id="CHEBI:29105"/>
    </ligand>
</feature>
<evidence type="ECO:0000256" key="10">
    <source>
        <dbReference type="ARBA" id="ARBA00047890"/>
    </source>
</evidence>
<dbReference type="PIRSF" id="PIRSF006293">
    <property type="entry name" value="ExsB"/>
    <property type="match status" value="1"/>
</dbReference>
<keyword evidence="4 11" id="KW-0547">Nucleotide-binding</keyword>
<keyword evidence="5 11" id="KW-0671">Queuosine biosynthesis</keyword>
<accession>A0ABT3LU02</accession>
<evidence type="ECO:0000256" key="1">
    <source>
        <dbReference type="ARBA" id="ARBA00005061"/>
    </source>
</evidence>
<keyword evidence="2 11" id="KW-0436">Ligase</keyword>
<feature type="binding site" evidence="11">
    <location>
        <position position="225"/>
    </location>
    <ligand>
        <name>Zn(2+)</name>
        <dbReference type="ChEBI" id="CHEBI:29105"/>
    </ligand>
</feature>
<comment type="similarity">
    <text evidence="8 11">Belongs to the QueC family.</text>
</comment>
<proteinExistence type="inferred from homology"/>
<evidence type="ECO:0000256" key="2">
    <source>
        <dbReference type="ARBA" id="ARBA00022598"/>
    </source>
</evidence>
<feature type="binding site" evidence="11">
    <location>
        <position position="216"/>
    </location>
    <ligand>
        <name>Zn(2+)</name>
        <dbReference type="ChEBI" id="CHEBI:29105"/>
    </ligand>
</feature>
<comment type="pathway">
    <text evidence="1 11">Purine metabolism; 7-cyano-7-deazaguanine biosynthesis.</text>
</comment>
<dbReference type="CDD" id="cd01995">
    <property type="entry name" value="QueC-like"/>
    <property type="match status" value="1"/>
</dbReference>
<dbReference type="HAMAP" id="MF_01633">
    <property type="entry name" value="QueC"/>
    <property type="match status" value="1"/>
</dbReference>
<comment type="function">
    <text evidence="11">Catalyzes the ATP-dependent conversion of 7-carboxy-7-deazaguanine (CDG) to 7-cyano-7-deazaguanine (preQ(0)).</text>
</comment>
<keyword evidence="6 11" id="KW-0862">Zinc</keyword>
<organism evidence="12 13">
    <name type="scientific">Leptospira limi</name>
    <dbReference type="NCBI Taxonomy" id="2950023"/>
    <lineage>
        <taxon>Bacteria</taxon>
        <taxon>Pseudomonadati</taxon>
        <taxon>Spirochaetota</taxon>
        <taxon>Spirochaetia</taxon>
        <taxon>Leptospirales</taxon>
        <taxon>Leptospiraceae</taxon>
        <taxon>Leptospira</taxon>
    </lineage>
</organism>
<keyword evidence="3 11" id="KW-0479">Metal-binding</keyword>
<dbReference type="Proteomes" id="UP001209737">
    <property type="component" value="Unassembled WGS sequence"/>
</dbReference>
<name>A0ABT3LU02_9LEPT</name>
<dbReference type="InterPro" id="IPR018317">
    <property type="entry name" value="QueC"/>
</dbReference>
<dbReference type="Pfam" id="PF06508">
    <property type="entry name" value="QueC"/>
    <property type="match status" value="1"/>
</dbReference>
<evidence type="ECO:0000256" key="7">
    <source>
        <dbReference type="ARBA" id="ARBA00022840"/>
    </source>
</evidence>